<keyword evidence="5" id="KW-0021">Allosteric enzyme</keyword>
<evidence type="ECO:0000256" key="8">
    <source>
        <dbReference type="ARBA" id="ARBA00022898"/>
    </source>
</evidence>
<comment type="caution">
    <text evidence="13">The sequence shown here is derived from an EMBL/GenBank/DDBJ whole genome shotgun (WGS) entry which is preliminary data.</text>
</comment>
<evidence type="ECO:0000256" key="2">
    <source>
        <dbReference type="ARBA" id="ARBA00001933"/>
    </source>
</evidence>
<dbReference type="InterPro" id="IPR052182">
    <property type="entry name" value="Glycogen/Maltodextrin_Phosph"/>
</dbReference>
<dbReference type="PANTHER" id="PTHR42655:SF1">
    <property type="entry name" value="GLYCOGEN PHOSPHORYLASE"/>
    <property type="match status" value="1"/>
</dbReference>
<dbReference type="PANTHER" id="PTHR42655">
    <property type="entry name" value="GLYCOGEN PHOSPHORYLASE"/>
    <property type="match status" value="1"/>
</dbReference>
<protein>
    <recommendedName>
        <fullName evidence="4">glycogen phosphorylase</fullName>
        <ecNumber evidence="4">2.4.1.1</ecNumber>
    </recommendedName>
</protein>
<dbReference type="GO" id="GO:0030170">
    <property type="term" value="F:pyridoxal phosphate binding"/>
    <property type="evidence" value="ECO:0007669"/>
    <property type="project" value="InterPro"/>
</dbReference>
<evidence type="ECO:0000256" key="3">
    <source>
        <dbReference type="ARBA" id="ARBA00006047"/>
    </source>
</evidence>
<evidence type="ECO:0000256" key="4">
    <source>
        <dbReference type="ARBA" id="ARBA00012591"/>
    </source>
</evidence>
<keyword evidence="7" id="KW-0808">Transferase</keyword>
<evidence type="ECO:0000256" key="9">
    <source>
        <dbReference type="ARBA" id="ARBA00023277"/>
    </source>
</evidence>
<dbReference type="InterPro" id="IPR000811">
    <property type="entry name" value="Glyco_trans_35"/>
</dbReference>
<keyword evidence="14" id="KW-1185">Reference proteome</keyword>
<evidence type="ECO:0000256" key="6">
    <source>
        <dbReference type="ARBA" id="ARBA00022676"/>
    </source>
</evidence>
<dbReference type="SUPFAM" id="SSF53756">
    <property type="entry name" value="UDP-Glycosyltransferase/glycogen phosphorylase"/>
    <property type="match status" value="1"/>
</dbReference>
<dbReference type="EMBL" id="PDUD01000029">
    <property type="protein sequence ID" value="PHN03719.1"/>
    <property type="molecule type" value="Genomic_DNA"/>
</dbReference>
<dbReference type="NCBIfam" id="TIGR02094">
    <property type="entry name" value="more_P_ylases"/>
    <property type="match status" value="1"/>
</dbReference>
<feature type="modified residue" description="N6-(pyridoxal phosphate)lysine" evidence="11">
    <location>
        <position position="608"/>
    </location>
</feature>
<evidence type="ECO:0000313" key="13">
    <source>
        <dbReference type="EMBL" id="PHN03719.1"/>
    </source>
</evidence>
<reference evidence="13 14" key="1">
    <citation type="submission" date="2017-10" db="EMBL/GenBank/DDBJ databases">
        <title>The draft genome sequence of Lewinella nigricans NBRC 102662.</title>
        <authorList>
            <person name="Wang K."/>
        </authorList>
    </citation>
    <scope>NUCLEOTIDE SEQUENCE [LARGE SCALE GENOMIC DNA]</scope>
    <source>
        <strain evidence="13 14">NBRC 102662</strain>
    </source>
</reference>
<dbReference type="EC" id="2.4.1.1" evidence="4"/>
<keyword evidence="9" id="KW-0119">Carbohydrate metabolism</keyword>
<evidence type="ECO:0000256" key="5">
    <source>
        <dbReference type="ARBA" id="ARBA00022533"/>
    </source>
</evidence>
<evidence type="ECO:0000256" key="10">
    <source>
        <dbReference type="ARBA" id="ARBA00025174"/>
    </source>
</evidence>
<accession>A0A2D0N6D4</accession>
<keyword evidence="8 11" id="KW-0663">Pyridoxal phosphate</keyword>
<name>A0A2D0N6D4_FLAN2</name>
<dbReference type="Proteomes" id="UP000223913">
    <property type="component" value="Unassembled WGS sequence"/>
</dbReference>
<dbReference type="OrthoDB" id="9760804at2"/>
<dbReference type="InterPro" id="IPR035090">
    <property type="entry name" value="Pyridoxal_P_attach_site"/>
</dbReference>
<dbReference type="AlphaFoldDB" id="A0A2D0N6D4"/>
<feature type="domain" description="DUF3417" evidence="12">
    <location>
        <begin position="21"/>
        <end position="122"/>
    </location>
</feature>
<dbReference type="Pfam" id="PF11897">
    <property type="entry name" value="DUF3417"/>
    <property type="match status" value="1"/>
</dbReference>
<evidence type="ECO:0000256" key="7">
    <source>
        <dbReference type="ARBA" id="ARBA00022679"/>
    </source>
</evidence>
<comment type="similarity">
    <text evidence="3">Belongs to the glycogen phosphorylase family.</text>
</comment>
<keyword evidence="6" id="KW-0328">Glycosyltransferase</keyword>
<dbReference type="GO" id="GO:0005975">
    <property type="term" value="P:carbohydrate metabolic process"/>
    <property type="evidence" value="ECO:0007669"/>
    <property type="project" value="InterPro"/>
</dbReference>
<dbReference type="InterPro" id="IPR024517">
    <property type="entry name" value="Glycogen_phosphorylase_DUF3417"/>
</dbReference>
<gene>
    <name evidence="13" type="ORF">CRP01_24505</name>
</gene>
<dbReference type="GO" id="GO:0008184">
    <property type="term" value="F:glycogen phosphorylase activity"/>
    <property type="evidence" value="ECO:0007669"/>
    <property type="project" value="InterPro"/>
</dbReference>
<dbReference type="Pfam" id="PF00343">
    <property type="entry name" value="Phosphorylase"/>
    <property type="match status" value="1"/>
</dbReference>
<dbReference type="Gene3D" id="3.40.50.2000">
    <property type="entry name" value="Glycogen Phosphorylase B"/>
    <property type="match status" value="3"/>
</dbReference>
<comment type="function">
    <text evidence="10">Phosphorylase is an important allosteric enzyme in carbohydrate metabolism. Enzymes from different sources differ in their regulatory mechanisms and in their natural substrates. However, all known phosphorylases share catalytic and structural properties.</text>
</comment>
<organism evidence="13 14">
    <name type="scientific">Flavilitoribacter nigricans (strain ATCC 23147 / DSM 23189 / NBRC 102662 / NCIMB 1420 / SS-2)</name>
    <name type="common">Lewinella nigricans</name>
    <dbReference type="NCBI Taxonomy" id="1122177"/>
    <lineage>
        <taxon>Bacteria</taxon>
        <taxon>Pseudomonadati</taxon>
        <taxon>Bacteroidota</taxon>
        <taxon>Saprospiria</taxon>
        <taxon>Saprospirales</taxon>
        <taxon>Lewinellaceae</taxon>
        <taxon>Flavilitoribacter</taxon>
    </lineage>
</organism>
<dbReference type="PROSITE" id="PS00102">
    <property type="entry name" value="PHOSPHORYLASE"/>
    <property type="match status" value="1"/>
</dbReference>
<dbReference type="InterPro" id="IPR011834">
    <property type="entry name" value="Agluc_phsphrylas"/>
</dbReference>
<evidence type="ECO:0000259" key="12">
    <source>
        <dbReference type="Pfam" id="PF11897"/>
    </source>
</evidence>
<evidence type="ECO:0000256" key="11">
    <source>
        <dbReference type="PIRSR" id="PIRSR000460-1"/>
    </source>
</evidence>
<proteinExistence type="inferred from homology"/>
<evidence type="ECO:0000313" key="14">
    <source>
        <dbReference type="Proteomes" id="UP000223913"/>
    </source>
</evidence>
<comment type="cofactor">
    <cofactor evidence="2">
        <name>pyridoxal 5'-phosphate</name>
        <dbReference type="ChEBI" id="CHEBI:597326"/>
    </cofactor>
</comment>
<comment type="catalytic activity">
    <reaction evidence="1">
        <text>[(1-&gt;4)-alpha-D-glucosyl](n) + phosphate = [(1-&gt;4)-alpha-D-glucosyl](n-1) + alpha-D-glucose 1-phosphate</text>
        <dbReference type="Rhea" id="RHEA:41732"/>
        <dbReference type="Rhea" id="RHEA-COMP:9584"/>
        <dbReference type="Rhea" id="RHEA-COMP:9586"/>
        <dbReference type="ChEBI" id="CHEBI:15444"/>
        <dbReference type="ChEBI" id="CHEBI:43474"/>
        <dbReference type="ChEBI" id="CHEBI:58601"/>
        <dbReference type="EC" id="2.4.1.1"/>
    </reaction>
</comment>
<dbReference type="PIRSF" id="PIRSF000460">
    <property type="entry name" value="Pprylas_GlgP"/>
    <property type="match status" value="1"/>
</dbReference>
<sequence>MIGELKDTNIKLKRIFIEPKLPAALEPLNKLAHNIWWSWNKDATDLIESIDPKRFVELNYNPVALVKEIDATTSQRLLEDKGFMSKLKKVVQDFDRYMDKKSSQKGTSIAYFSMEYGLHISLKLYSGGLGVLAGDYLKEASDENSNLSAVGLLYRYGYFTQGISMHGEQINNYPPQEFTKLPIEPVRTSSGDWLKISVNMPGRTVQAKVWKLPVGRIDLYLLDTDFDENNWEDRTLTHHLYGGDNEHRLKQEILLGIGGVRVLNALGIKADVYHCNEGHAAFNGLERLGDYIHQENLSYPEALEMVRATSLFTTHTPVPAGHDYFTEELMRPYLYAYIAELGIPWDQFIALGRKDKENHHEQFSMSHLAIRLSQEVNGVSKLHGLVSQKMFNGLFPGYTSQELHIGYVTNSVHYPTWIADEWHDLYTKTFGTKFLRDQANKTYWRKIHQVPAQEIMEIRKVLKKRLLDYVRETIQRDFTKRGESPRTIFDITNKLNDDALVFGFARRFATYKRAHLLFSNKERLAALVNNPDRPVIFLFAGKAHPADGGGQGLIRHIVNISKEPEFQGKIIFLQNYNMEMAKTLVQGVDIWLNTPTRPQEASGTSGMKAAMNGVMNFSVLDGWWAEGFRDNAGWALPEERTFAEQNMQDELDSESIYNIMEQSIIPTYFDRDAGGISTSWVEYIKQIIAEVAPEFTMQRMLHDYYDRFYVKVHERGQKLRSKQYAATVELNKWREKVIHAWDAIEVLDSQVMDTDNHPLPTGKPFEASFKLFLGSLSAEDVGIEVVFFKRKSEDELVPQLTKELEVKKVNGHTATFACKVDPQVSGVYEYGFRLFPKNELLAHRQDLNLVQWL</sequence>
<evidence type="ECO:0000256" key="1">
    <source>
        <dbReference type="ARBA" id="ARBA00001275"/>
    </source>
</evidence>